<dbReference type="PROSITE" id="PS50011">
    <property type="entry name" value="PROTEIN_KINASE_DOM"/>
    <property type="match status" value="1"/>
</dbReference>
<protein>
    <submittedName>
        <fullName evidence="3">Protein kinase domain-containing protein</fullName>
    </submittedName>
</protein>
<dbReference type="Proteomes" id="UP000887574">
    <property type="component" value="Unplaced"/>
</dbReference>
<dbReference type="PANTHER" id="PTHR11909">
    <property type="entry name" value="CASEIN KINASE-RELATED"/>
    <property type="match status" value="1"/>
</dbReference>
<proteinExistence type="predicted"/>
<organism evidence="2 3">
    <name type="scientific">Ditylenchus dipsaci</name>
    <dbReference type="NCBI Taxonomy" id="166011"/>
    <lineage>
        <taxon>Eukaryota</taxon>
        <taxon>Metazoa</taxon>
        <taxon>Ecdysozoa</taxon>
        <taxon>Nematoda</taxon>
        <taxon>Chromadorea</taxon>
        <taxon>Rhabditida</taxon>
        <taxon>Tylenchina</taxon>
        <taxon>Tylenchomorpha</taxon>
        <taxon>Sphaerularioidea</taxon>
        <taxon>Anguinidae</taxon>
        <taxon>Anguininae</taxon>
        <taxon>Ditylenchus</taxon>
    </lineage>
</organism>
<dbReference type="GO" id="GO:0004672">
    <property type="term" value="F:protein kinase activity"/>
    <property type="evidence" value="ECO:0007669"/>
    <property type="project" value="InterPro"/>
</dbReference>
<accession>A0A915E4I2</accession>
<dbReference type="AlphaFoldDB" id="A0A915E4I2"/>
<keyword evidence="2" id="KW-1185">Reference proteome</keyword>
<dbReference type="GO" id="GO:0005524">
    <property type="term" value="F:ATP binding"/>
    <property type="evidence" value="ECO:0007669"/>
    <property type="project" value="InterPro"/>
</dbReference>
<dbReference type="WBParaSite" id="jg25725">
    <property type="protein sequence ID" value="jg25725"/>
    <property type="gene ID" value="jg25725"/>
</dbReference>
<reference evidence="3" key="1">
    <citation type="submission" date="2022-11" db="UniProtKB">
        <authorList>
            <consortium name="WormBaseParasite"/>
        </authorList>
    </citation>
    <scope>IDENTIFICATION</scope>
</reference>
<sequence>MATPITPLKLESTKDAKFRAAMKVEPFMKSKDDEILKMEVHVLKQLQKSKHVCRLIMAAKTDQYSFIVMTLLGKELSELRRRMPDRKLSAATAFRYLSALSEMHIVGFVHRDIKPDNFAINHAQKNLIMLFDFGLARQILVKDVNGKMVLREQETSMLYMLIELITAKLPWKGMSRRDSGLKKDKATDKELLDGLSSELPRLKGKLEEPFEWEKDKKDKQPIEEPTQKVYSRKWMSGLKKIRQKTRTPVAMPKTLLPQPLPMGMTQTMVDFALRIRWMMCLNEKLFCGYVVFGCPTGAQEVYCFATYF</sequence>
<evidence type="ECO:0000313" key="2">
    <source>
        <dbReference type="Proteomes" id="UP000887574"/>
    </source>
</evidence>
<feature type="domain" description="Protein kinase" evidence="1">
    <location>
        <begin position="1"/>
        <end position="308"/>
    </location>
</feature>
<dbReference type="Gene3D" id="1.10.510.10">
    <property type="entry name" value="Transferase(Phosphotransferase) domain 1"/>
    <property type="match status" value="1"/>
</dbReference>
<dbReference type="SMART" id="SM00220">
    <property type="entry name" value="S_TKc"/>
    <property type="match status" value="1"/>
</dbReference>
<evidence type="ECO:0000259" key="1">
    <source>
        <dbReference type="PROSITE" id="PS50011"/>
    </source>
</evidence>
<dbReference type="InterPro" id="IPR011009">
    <property type="entry name" value="Kinase-like_dom_sf"/>
</dbReference>
<name>A0A915E4I2_9BILA</name>
<evidence type="ECO:0000313" key="3">
    <source>
        <dbReference type="WBParaSite" id="jg25725"/>
    </source>
</evidence>
<dbReference type="InterPro" id="IPR000719">
    <property type="entry name" value="Prot_kinase_dom"/>
</dbReference>
<dbReference type="Gene3D" id="3.30.200.20">
    <property type="entry name" value="Phosphorylase Kinase, domain 1"/>
    <property type="match status" value="1"/>
</dbReference>
<dbReference type="InterPro" id="IPR050235">
    <property type="entry name" value="CK1_Ser-Thr_kinase"/>
</dbReference>
<dbReference type="SUPFAM" id="SSF56112">
    <property type="entry name" value="Protein kinase-like (PK-like)"/>
    <property type="match status" value="1"/>
</dbReference>
<dbReference type="Pfam" id="PF00069">
    <property type="entry name" value="Pkinase"/>
    <property type="match status" value="1"/>
</dbReference>